<reference evidence="6 7" key="1">
    <citation type="submission" date="2017-06" db="EMBL/GenBank/DDBJ databases">
        <authorList>
            <consortium name="Pathogen Informatics"/>
        </authorList>
    </citation>
    <scope>NUCLEOTIDE SEQUENCE [LARGE SCALE GENOMIC DNA]</scope>
    <source>
        <strain evidence="6 7">NCTC13039</strain>
    </source>
</reference>
<dbReference type="InterPro" id="IPR004089">
    <property type="entry name" value="MCPsignal_dom"/>
</dbReference>
<dbReference type="PANTHER" id="PTHR32089">
    <property type="entry name" value="METHYL-ACCEPTING CHEMOTAXIS PROTEIN MCPB"/>
    <property type="match status" value="1"/>
</dbReference>
<dbReference type="SUPFAM" id="SSF58104">
    <property type="entry name" value="Methyl-accepting chemotaxis protein (MCP) signaling domain"/>
    <property type="match status" value="1"/>
</dbReference>
<dbReference type="PANTHER" id="PTHR32089:SF112">
    <property type="entry name" value="LYSOZYME-LIKE PROTEIN-RELATED"/>
    <property type="match status" value="1"/>
</dbReference>
<feature type="transmembrane region" description="Helical" evidence="4">
    <location>
        <begin position="232"/>
        <end position="255"/>
    </location>
</feature>
<dbReference type="KEGG" id="dco:SAMEA4475696_0022"/>
<proteinExistence type="predicted"/>
<gene>
    <name evidence="6" type="primary">mcp2_1</name>
    <name evidence="6" type="ORF">SAMEA4475696_00022</name>
</gene>
<dbReference type="Proteomes" id="UP000242637">
    <property type="component" value="Chromosome 1"/>
</dbReference>
<evidence type="ECO:0000313" key="7">
    <source>
        <dbReference type="Proteomes" id="UP000242637"/>
    </source>
</evidence>
<evidence type="ECO:0000256" key="4">
    <source>
        <dbReference type="SAM" id="Phobius"/>
    </source>
</evidence>
<dbReference type="GO" id="GO:0016020">
    <property type="term" value="C:membrane"/>
    <property type="evidence" value="ECO:0007669"/>
    <property type="project" value="InterPro"/>
</dbReference>
<evidence type="ECO:0000256" key="2">
    <source>
        <dbReference type="PROSITE-ProRule" id="PRU00284"/>
    </source>
</evidence>
<evidence type="ECO:0000256" key="3">
    <source>
        <dbReference type="SAM" id="MobiDB-lite"/>
    </source>
</evidence>
<dbReference type="GO" id="GO:0007165">
    <property type="term" value="P:signal transduction"/>
    <property type="evidence" value="ECO:0007669"/>
    <property type="project" value="UniProtKB-KW"/>
</dbReference>
<keyword evidence="4" id="KW-0812">Transmembrane</keyword>
<keyword evidence="1 2" id="KW-0807">Transducer</keyword>
<keyword evidence="4" id="KW-0472">Membrane</keyword>
<dbReference type="GeneID" id="63458340"/>
<sequence length="574" mass="59513">MKQSTLIRTGYLATLTLTALTLLAIAALLLNTGTPTQDDGTPTTAATSSSGTSPETTTGISNAATILDTMRALTADARGFATTGDRAWLTDYFAISENSRTIDTTLESLRSTKTAPPLAAAAATAAEAHKKLTIADIRSMRLRLEADNVPETQMPVRVAEYQLIPADKELTATAKRELAATVVLGRDYRNASEAITTPLKKAITSASTTTAPAAASDPIVPTASETTWVKSWAAIPAIACAIVCLITLIALVRLWHTRTAAPLNRYTTALTSAEPHDLNLTLTPEGTDTTRALAHHFNTRQAALTTSLNLITSDIDRIAATAAELDTSADRFATTSAATSSAAEDAAGTATQLSDNVNTVATGTEEMNVSIREIATAATRASEVASEAVTSAQGAVSIVEKLSESSARIGEVMKTITSIAEQTNLLALNATIEAARAGEAGKGFAVVANEVKELASQSAAASDDISERILGIQGDAEATSAALTSIGEIIARINETQSTIASAVEEQTATTTEMRRSVQEAATGASGIAQTVSQVADRASAGSTAATETRQDIATLSEIAASTAQSLRMFNTHQ</sequence>
<keyword evidence="7" id="KW-1185">Reference proteome</keyword>
<feature type="domain" description="Methyl-accepting transducer" evidence="5">
    <location>
        <begin position="314"/>
        <end position="554"/>
    </location>
</feature>
<dbReference type="AlphaFoldDB" id="A0A239V2M0"/>
<dbReference type="Gene3D" id="1.10.287.950">
    <property type="entry name" value="Methyl-accepting chemotaxis protein"/>
    <property type="match status" value="1"/>
</dbReference>
<protein>
    <submittedName>
        <fullName evidence="6">Methyl-accepting chemotaxis protein 2</fullName>
    </submittedName>
</protein>
<evidence type="ECO:0000256" key="1">
    <source>
        <dbReference type="ARBA" id="ARBA00023224"/>
    </source>
</evidence>
<accession>A0A239V2M0</accession>
<evidence type="ECO:0000313" key="6">
    <source>
        <dbReference type="EMBL" id="SNV16491.1"/>
    </source>
</evidence>
<dbReference type="RefSeq" id="WP_051277248.1">
    <property type="nucleotide sequence ID" value="NZ_LT906453.1"/>
</dbReference>
<dbReference type="Pfam" id="PF00015">
    <property type="entry name" value="MCPsignal"/>
    <property type="match status" value="1"/>
</dbReference>
<organism evidence="6 7">
    <name type="scientific">Dermatophilus congolensis</name>
    <dbReference type="NCBI Taxonomy" id="1863"/>
    <lineage>
        <taxon>Bacteria</taxon>
        <taxon>Bacillati</taxon>
        <taxon>Actinomycetota</taxon>
        <taxon>Actinomycetes</taxon>
        <taxon>Micrococcales</taxon>
        <taxon>Dermatophilaceae</taxon>
        <taxon>Dermatophilus</taxon>
    </lineage>
</organism>
<dbReference type="PROSITE" id="PS50111">
    <property type="entry name" value="CHEMOTAXIS_TRANSDUC_2"/>
    <property type="match status" value="1"/>
</dbReference>
<dbReference type="SMART" id="SM00283">
    <property type="entry name" value="MA"/>
    <property type="match status" value="1"/>
</dbReference>
<evidence type="ECO:0000259" key="5">
    <source>
        <dbReference type="PROSITE" id="PS50111"/>
    </source>
</evidence>
<name>A0A239V2M0_9MICO</name>
<dbReference type="EMBL" id="LT906453">
    <property type="protein sequence ID" value="SNV16491.1"/>
    <property type="molecule type" value="Genomic_DNA"/>
</dbReference>
<dbReference type="OrthoDB" id="3378718at2"/>
<keyword evidence="4" id="KW-1133">Transmembrane helix</keyword>
<feature type="region of interest" description="Disordered" evidence="3">
    <location>
        <begin position="34"/>
        <end position="59"/>
    </location>
</feature>
<dbReference type="STRING" id="1121387.GCA_000429885_00765"/>